<keyword evidence="4" id="KW-1185">Reference proteome</keyword>
<comment type="caution">
    <text evidence="2">The sequence shown here is derived from an EMBL/GenBank/DDBJ whole genome shotgun (WGS) entry which is preliminary data.</text>
</comment>
<dbReference type="Pfam" id="PF14302">
    <property type="entry name" value="DUF4377"/>
    <property type="match status" value="1"/>
</dbReference>
<dbReference type="Proteomes" id="UP000238534">
    <property type="component" value="Unassembled WGS sequence"/>
</dbReference>
<evidence type="ECO:0000313" key="5">
    <source>
        <dbReference type="Proteomes" id="UP000238534"/>
    </source>
</evidence>
<dbReference type="OrthoDB" id="880459at2"/>
<reference evidence="4 5" key="1">
    <citation type="submission" date="2017-09" db="EMBL/GenBank/DDBJ databases">
        <title>Genomic, metabolic, and phenotypic characteristics of bacterial isolates from the natural microbiome of the model nematode Caenorhabditis elegans.</title>
        <authorList>
            <person name="Zimmermann J."/>
            <person name="Obeng N."/>
            <person name="Yang W."/>
            <person name="Obeng O."/>
            <person name="Kissoyan K."/>
            <person name="Pees B."/>
            <person name="Dirksen P."/>
            <person name="Hoppner M."/>
            <person name="Franke A."/>
            <person name="Rosenstiel P."/>
            <person name="Leippe M."/>
            <person name="Dierking K."/>
            <person name="Kaleta C."/>
            <person name="Schulenburg H."/>
        </authorList>
    </citation>
    <scope>NUCLEOTIDE SEQUENCE [LARGE SCALE GENOMIC DNA]</scope>
    <source>
        <strain evidence="2 5">MYb25</strain>
        <strain evidence="3 4">MYb44</strain>
    </source>
</reference>
<gene>
    <name evidence="2" type="ORF">CQ022_06010</name>
    <name evidence="3" type="ORF">CQ033_06975</name>
</gene>
<dbReference type="Proteomes" id="UP000238325">
    <property type="component" value="Unassembled WGS sequence"/>
</dbReference>
<evidence type="ECO:0000313" key="4">
    <source>
        <dbReference type="Proteomes" id="UP000238325"/>
    </source>
</evidence>
<proteinExistence type="predicted"/>
<dbReference type="EMBL" id="PCPP01000001">
    <property type="protein sequence ID" value="PRB87184.1"/>
    <property type="molecule type" value="Genomic_DNA"/>
</dbReference>
<organism evidence="2 5">
    <name type="scientific">Chryseobacterium culicis</name>
    <dbReference type="NCBI Taxonomy" id="680127"/>
    <lineage>
        <taxon>Bacteria</taxon>
        <taxon>Pseudomonadati</taxon>
        <taxon>Bacteroidota</taxon>
        <taxon>Flavobacteriia</taxon>
        <taxon>Flavobacteriales</taxon>
        <taxon>Weeksellaceae</taxon>
        <taxon>Chryseobacterium group</taxon>
        <taxon>Chryseobacterium</taxon>
    </lineage>
</organism>
<evidence type="ECO:0000313" key="3">
    <source>
        <dbReference type="EMBL" id="PRB91380.1"/>
    </source>
</evidence>
<dbReference type="AlphaFoldDB" id="A0A2S9D351"/>
<name>A0A2S9D351_CHRCI</name>
<accession>A0A2S9D351</accession>
<dbReference type="InterPro" id="IPR025485">
    <property type="entry name" value="DUF4377"/>
</dbReference>
<feature type="domain" description="DUF4377" evidence="1">
    <location>
        <begin position="1"/>
        <end position="61"/>
    </location>
</feature>
<sequence length="64" mass="7402">MKCMQVKENASENWTNFYSSIEGFTYEPGYEYVLKVKTEKIENPPADASSIKYTLVEQVSKTKK</sequence>
<dbReference type="EMBL" id="PCPH01000002">
    <property type="protein sequence ID" value="PRB91380.1"/>
    <property type="molecule type" value="Genomic_DNA"/>
</dbReference>
<evidence type="ECO:0000259" key="1">
    <source>
        <dbReference type="Pfam" id="PF14302"/>
    </source>
</evidence>
<evidence type="ECO:0000313" key="2">
    <source>
        <dbReference type="EMBL" id="PRB87184.1"/>
    </source>
</evidence>
<protein>
    <recommendedName>
        <fullName evidence="1">DUF4377 domain-containing protein</fullName>
    </recommendedName>
</protein>